<reference evidence="3" key="1">
    <citation type="submission" date="2022-12" db="EMBL/GenBank/DDBJ databases">
        <title>Draft genome assemblies for two species of Escallonia (Escalloniales).</title>
        <authorList>
            <person name="Chanderbali A."/>
            <person name="Dervinis C."/>
            <person name="Anghel I."/>
            <person name="Soltis D."/>
            <person name="Soltis P."/>
            <person name="Zapata F."/>
        </authorList>
    </citation>
    <scope>NUCLEOTIDE SEQUENCE</scope>
    <source>
        <strain evidence="3">UCBG64.0493</strain>
        <tissue evidence="3">Leaf</tissue>
    </source>
</reference>
<keyword evidence="4" id="KW-1185">Reference proteome</keyword>
<evidence type="ECO:0000256" key="1">
    <source>
        <dbReference type="SAM" id="MobiDB-lite"/>
    </source>
</evidence>
<name>A0AA89B5H6_9ASTE</name>
<proteinExistence type="predicted"/>
<dbReference type="Proteomes" id="UP001188597">
    <property type="component" value="Unassembled WGS sequence"/>
</dbReference>
<organism evidence="3 4">
    <name type="scientific">Escallonia herrerae</name>
    <dbReference type="NCBI Taxonomy" id="1293975"/>
    <lineage>
        <taxon>Eukaryota</taxon>
        <taxon>Viridiplantae</taxon>
        <taxon>Streptophyta</taxon>
        <taxon>Embryophyta</taxon>
        <taxon>Tracheophyta</taxon>
        <taxon>Spermatophyta</taxon>
        <taxon>Magnoliopsida</taxon>
        <taxon>eudicotyledons</taxon>
        <taxon>Gunneridae</taxon>
        <taxon>Pentapetalae</taxon>
        <taxon>asterids</taxon>
        <taxon>campanulids</taxon>
        <taxon>Escalloniales</taxon>
        <taxon>Escalloniaceae</taxon>
        <taxon>Escallonia</taxon>
    </lineage>
</organism>
<evidence type="ECO:0000313" key="3">
    <source>
        <dbReference type="EMBL" id="KAK3026818.1"/>
    </source>
</evidence>
<feature type="domain" description="ABC1 atypical kinase-like" evidence="2">
    <location>
        <begin position="65"/>
        <end position="102"/>
    </location>
</feature>
<evidence type="ECO:0000259" key="2">
    <source>
        <dbReference type="Pfam" id="PF03109"/>
    </source>
</evidence>
<evidence type="ECO:0000313" key="4">
    <source>
        <dbReference type="Proteomes" id="UP001188597"/>
    </source>
</evidence>
<sequence length="149" mass="16259">MAVVSAFRTAAHGSLLIFQRPQIRSSSASSLMGLTWFFWLQLPTRSISSRPRKLQYHCNGLMSASSPFEDIQTILQEELGRPIDSVYEYVDQTSIASASITQAKAGGGGGGGRRRGAFKGTQMRERKLAEMIKSKVVEAKEACGGDNKD</sequence>
<dbReference type="EMBL" id="JAVXUP010000485">
    <property type="protein sequence ID" value="KAK3026818.1"/>
    <property type="molecule type" value="Genomic_DNA"/>
</dbReference>
<dbReference type="AlphaFoldDB" id="A0AA89B5H6"/>
<accession>A0AA89B5H6</accession>
<protein>
    <recommendedName>
        <fullName evidence="2">ABC1 atypical kinase-like domain-containing protein</fullName>
    </recommendedName>
</protein>
<dbReference type="Pfam" id="PF03109">
    <property type="entry name" value="ABC1"/>
    <property type="match status" value="1"/>
</dbReference>
<feature type="region of interest" description="Disordered" evidence="1">
    <location>
        <begin position="101"/>
        <end position="122"/>
    </location>
</feature>
<dbReference type="InterPro" id="IPR004147">
    <property type="entry name" value="ABC1_dom"/>
</dbReference>
<gene>
    <name evidence="3" type="ORF">RJ639_041890</name>
</gene>
<comment type="caution">
    <text evidence="3">The sequence shown here is derived from an EMBL/GenBank/DDBJ whole genome shotgun (WGS) entry which is preliminary data.</text>
</comment>